<accession>C5KY32</accession>
<organism evidence="3">
    <name type="scientific">Perkinsus marinus (strain ATCC 50983 / TXsc)</name>
    <dbReference type="NCBI Taxonomy" id="423536"/>
    <lineage>
        <taxon>Eukaryota</taxon>
        <taxon>Sar</taxon>
        <taxon>Alveolata</taxon>
        <taxon>Perkinsozoa</taxon>
        <taxon>Perkinsea</taxon>
        <taxon>Perkinsida</taxon>
        <taxon>Perkinsidae</taxon>
        <taxon>Perkinsus</taxon>
    </lineage>
</organism>
<dbReference type="AlphaFoldDB" id="C5KY32"/>
<dbReference type="GeneID" id="9038868"/>
<evidence type="ECO:0000313" key="2">
    <source>
        <dbReference type="EMBL" id="EER10639.1"/>
    </source>
</evidence>
<feature type="region of interest" description="Disordered" evidence="1">
    <location>
        <begin position="157"/>
        <end position="189"/>
    </location>
</feature>
<protein>
    <submittedName>
        <fullName evidence="2">Uncharacterized protein</fullName>
    </submittedName>
</protein>
<sequence>MDDDLSTANAVAAVCGLTGHLGIDGSGSGVNPDDQAAVAALAAAATMESFSQSMLSQAAAVAATTSPPPRKKQRHRIHQHRDSGVGADIELPGIPLPKGVQRSRKAFVGGFCSKGRRFSGPTRKTVEEALSDRLRLEQLGGDIAALEALSAELRAEVDDGDGRRSRGRKRQDNGIPVEHHHHGGLPNSSTLLKMRRDALQSQQAAEAAAAAAALCGVGPEGAGETLHTPAAQHLPEGVMLISIGGLGNAFVAYQRAPTADRIHILGPPRRTIVAAGDDYQAAIGLTTPPTTTRGNRPINESILICSGIGRVVSLISEDELTSAYVGIIIVSGESCYPVGPIRETTTEAKNDLDHASGGILTASVKAIPQPHDEPHMLDFGEPQVVDIDVHSGEDDHRGEGSDPTVSSGLDSEWV</sequence>
<dbReference type="EMBL" id="GG677298">
    <property type="protein sequence ID" value="EER10639.1"/>
    <property type="molecule type" value="Genomic_DNA"/>
</dbReference>
<feature type="compositionally biased region" description="Polar residues" evidence="1">
    <location>
        <begin position="403"/>
        <end position="414"/>
    </location>
</feature>
<dbReference type="InParanoid" id="C5KY32"/>
<reference evidence="2 3" key="1">
    <citation type="submission" date="2008-07" db="EMBL/GenBank/DDBJ databases">
        <authorList>
            <person name="El-Sayed N."/>
            <person name="Caler E."/>
            <person name="Inman J."/>
            <person name="Amedeo P."/>
            <person name="Hass B."/>
            <person name="Wortman J."/>
        </authorList>
    </citation>
    <scope>NUCLEOTIDE SEQUENCE [LARGE SCALE GENOMIC DNA]</scope>
    <source>
        <strain evidence="3">ATCC 50983 / TXsc</strain>
    </source>
</reference>
<gene>
    <name evidence="2" type="ORF">Pmar_PMAR019019</name>
</gene>
<evidence type="ECO:0000256" key="1">
    <source>
        <dbReference type="SAM" id="MobiDB-lite"/>
    </source>
</evidence>
<feature type="region of interest" description="Disordered" evidence="1">
    <location>
        <begin position="390"/>
        <end position="414"/>
    </location>
</feature>
<feature type="compositionally biased region" description="Basic and acidic residues" evidence="1">
    <location>
        <begin position="390"/>
        <end position="400"/>
    </location>
</feature>
<dbReference type="Proteomes" id="UP000007800">
    <property type="component" value="Unassembled WGS sequence"/>
</dbReference>
<dbReference type="RefSeq" id="XP_002778844.1">
    <property type="nucleotide sequence ID" value="XM_002778798.1"/>
</dbReference>
<feature type="compositionally biased region" description="Basic residues" evidence="1">
    <location>
        <begin position="69"/>
        <end position="79"/>
    </location>
</feature>
<feature type="region of interest" description="Disordered" evidence="1">
    <location>
        <begin position="64"/>
        <end position="96"/>
    </location>
</feature>
<evidence type="ECO:0000313" key="3">
    <source>
        <dbReference type="Proteomes" id="UP000007800"/>
    </source>
</evidence>
<proteinExistence type="predicted"/>
<keyword evidence="3" id="KW-1185">Reference proteome</keyword>
<name>C5KY32_PERM5</name>